<organism evidence="1 2">
    <name type="scientific">Nosema bombycis (strain CQ1 / CVCC 102059)</name>
    <name type="common">Microsporidian parasite</name>
    <name type="synonym">Pebrine of silkworm</name>
    <dbReference type="NCBI Taxonomy" id="578461"/>
    <lineage>
        <taxon>Eukaryota</taxon>
        <taxon>Fungi</taxon>
        <taxon>Fungi incertae sedis</taxon>
        <taxon>Microsporidia</taxon>
        <taxon>Nosematidae</taxon>
        <taxon>Nosema</taxon>
    </lineage>
</organism>
<evidence type="ECO:0000313" key="2">
    <source>
        <dbReference type="Proteomes" id="UP000016927"/>
    </source>
</evidence>
<accession>R0MLL5</accession>
<protein>
    <submittedName>
        <fullName evidence="1">Uncharacterized protein</fullName>
    </submittedName>
</protein>
<dbReference type="VEuPathDB" id="MicrosporidiaDB:NBO_62g0013"/>
<dbReference type="AlphaFoldDB" id="R0MLL5"/>
<dbReference type="EMBL" id="KB908970">
    <property type="protein sequence ID" value="EOB13723.1"/>
    <property type="molecule type" value="Genomic_DNA"/>
</dbReference>
<dbReference type="Proteomes" id="UP000016927">
    <property type="component" value="Unassembled WGS sequence"/>
</dbReference>
<dbReference type="HOGENOM" id="CLU_3125503_0_0_1"/>
<keyword evidence="2" id="KW-1185">Reference proteome</keyword>
<sequence>MFYVHYSRKSKLFFLYFLNLIRVTNTCNQKLKHKTNAQKVNDGIHLFFFG</sequence>
<reference evidence="1 2" key="1">
    <citation type="journal article" date="2013" name="BMC Genomics">
        <title>Comparative genomics of parasitic silkworm microsporidia reveal an association between genome expansion and host adaptation.</title>
        <authorList>
            <person name="Pan G."/>
            <person name="Xu J."/>
            <person name="Li T."/>
            <person name="Xia Q."/>
            <person name="Liu S.L."/>
            <person name="Zhang G."/>
            <person name="Li S."/>
            <person name="Li C."/>
            <person name="Liu H."/>
            <person name="Yang L."/>
            <person name="Liu T."/>
            <person name="Zhang X."/>
            <person name="Wu Z."/>
            <person name="Fan W."/>
            <person name="Dang X."/>
            <person name="Xiang H."/>
            <person name="Tao M."/>
            <person name="Li Y."/>
            <person name="Hu J."/>
            <person name="Li Z."/>
            <person name="Lin L."/>
            <person name="Luo J."/>
            <person name="Geng L."/>
            <person name="Wang L."/>
            <person name="Long M."/>
            <person name="Wan Y."/>
            <person name="He N."/>
            <person name="Zhang Z."/>
            <person name="Lu C."/>
            <person name="Keeling P.J."/>
            <person name="Wang J."/>
            <person name="Xiang Z."/>
            <person name="Zhou Z."/>
        </authorList>
    </citation>
    <scope>NUCLEOTIDE SEQUENCE [LARGE SCALE GENOMIC DNA]</scope>
    <source>
        <strain evidence="2">CQ1 / CVCC 102059</strain>
    </source>
</reference>
<name>R0MLL5_NOSB1</name>
<proteinExistence type="predicted"/>
<gene>
    <name evidence="1" type="ORF">NBO_62g0013</name>
</gene>
<evidence type="ECO:0000313" key="1">
    <source>
        <dbReference type="EMBL" id="EOB13723.1"/>
    </source>
</evidence>